<keyword evidence="3" id="KW-1185">Reference proteome</keyword>
<dbReference type="eggNOG" id="COG0457">
    <property type="taxonomic scope" value="Bacteria"/>
</dbReference>
<dbReference type="Proteomes" id="UP000010296">
    <property type="component" value="Unassembled WGS sequence"/>
</dbReference>
<organism evidence="2 3">
    <name type="scientific">Enterococcus italicus (strain DSM 15952 / CCUG 50447 / LMG 22039 / TP 1.5)</name>
    <dbReference type="NCBI Taxonomy" id="888064"/>
    <lineage>
        <taxon>Bacteria</taxon>
        <taxon>Bacillati</taxon>
        <taxon>Bacillota</taxon>
        <taxon>Bacilli</taxon>
        <taxon>Lactobacillales</taxon>
        <taxon>Enterococcaceae</taxon>
        <taxon>Enterococcus</taxon>
    </lineage>
</organism>
<protein>
    <submittedName>
        <fullName evidence="2">Rifampin ADP-ribosyl transferase</fullName>
    </submittedName>
</protein>
<sequence>MKLAEKYDEVDERDKAEQMRKLSCEWTGKIFDQGPFYHGTRAELSTGDLLVAGHQSNYEDNLMMNHIYFTSNLKGAHLAALLAKGDGIERVYEVEPMGDFEDDPNVTDKKFPGNLTSSYRSTAPLRIIGERNEDYDDELAQWRTKLTKNKSEIIN</sequence>
<comment type="caution">
    <text evidence="2">The sequence shown here is derived from an EMBL/GenBank/DDBJ whole genome shotgun (WGS) entry which is preliminary data.</text>
</comment>
<name>E6LI41_ENTI1</name>
<dbReference type="OrthoDB" id="5509356at2"/>
<dbReference type="AlphaFoldDB" id="E6LI41"/>
<evidence type="ECO:0000259" key="1">
    <source>
        <dbReference type="Pfam" id="PF12120"/>
    </source>
</evidence>
<dbReference type="InterPro" id="IPR021975">
    <property type="entry name" value="Rifampin_Arr"/>
</dbReference>
<reference evidence="2 3" key="1">
    <citation type="submission" date="2010-12" db="EMBL/GenBank/DDBJ databases">
        <authorList>
            <person name="Muzny D."/>
            <person name="Qin X."/>
            <person name="Deng J."/>
            <person name="Jiang H."/>
            <person name="Liu Y."/>
            <person name="Qu J."/>
            <person name="Song X.-Z."/>
            <person name="Zhang L."/>
            <person name="Thornton R."/>
            <person name="Coyle M."/>
            <person name="Francisco L."/>
            <person name="Jackson L."/>
            <person name="Javaid M."/>
            <person name="Korchina V."/>
            <person name="Kovar C."/>
            <person name="Mata R."/>
            <person name="Mathew T."/>
            <person name="Ngo R."/>
            <person name="Nguyen L."/>
            <person name="Nguyen N."/>
            <person name="Okwuonu G."/>
            <person name="Ongeri F."/>
            <person name="Pham C."/>
            <person name="Simmons D."/>
            <person name="Wilczek-Boney K."/>
            <person name="Hale W."/>
            <person name="Jakkamsetti A."/>
            <person name="Pham P."/>
            <person name="Ruth R."/>
            <person name="San Lucas F."/>
            <person name="Warren J."/>
            <person name="Zhang J."/>
            <person name="Zhao Z."/>
            <person name="Zhou C."/>
            <person name="Zhu D."/>
            <person name="Lee S."/>
            <person name="Bess C."/>
            <person name="Blankenburg K."/>
            <person name="Forbes L."/>
            <person name="Fu Q."/>
            <person name="Gubbala S."/>
            <person name="Hirani K."/>
            <person name="Jayaseelan J.C."/>
            <person name="Lara F."/>
            <person name="Munidasa M."/>
            <person name="Palculict T."/>
            <person name="Patil S."/>
            <person name="Pu L.-L."/>
            <person name="Saada N."/>
            <person name="Tang L."/>
            <person name="Weissenberger G."/>
            <person name="Zhu Y."/>
            <person name="Hemphill L."/>
            <person name="Shang Y."/>
            <person name="Youmans B."/>
            <person name="Ayvaz T."/>
            <person name="Ross M."/>
            <person name="Santibanez J."/>
            <person name="Aqrawi P."/>
            <person name="Gross S."/>
            <person name="Joshi V."/>
            <person name="Fowler G."/>
            <person name="Nazareth L."/>
            <person name="Reid J."/>
            <person name="Worley K."/>
            <person name="Petrosino J."/>
            <person name="Highlander S."/>
            <person name="Gibbs R."/>
        </authorList>
    </citation>
    <scope>NUCLEOTIDE SEQUENCE [LARGE SCALE GENOMIC DNA]</scope>
    <source>
        <strain evidence="3">DSM 15952 / CCUG 50447 / LMG 22039 / TP 1.5</strain>
    </source>
</reference>
<proteinExistence type="predicted"/>
<dbReference type="HOGENOM" id="CLU_090934_0_0_9"/>
<evidence type="ECO:0000313" key="3">
    <source>
        <dbReference type="Proteomes" id="UP000010296"/>
    </source>
</evidence>
<keyword evidence="2" id="KW-0808">Transferase</keyword>
<dbReference type="RefSeq" id="WP_007209042.1">
    <property type="nucleotide sequence ID" value="NZ_GL622241.1"/>
</dbReference>
<dbReference type="STRING" id="888064.HMPREF9088_2031"/>
<dbReference type="GO" id="GO:0016740">
    <property type="term" value="F:transferase activity"/>
    <property type="evidence" value="ECO:0007669"/>
    <property type="project" value="UniProtKB-KW"/>
</dbReference>
<dbReference type="EMBL" id="AEPV01000078">
    <property type="protein sequence ID" value="EFU73133.1"/>
    <property type="molecule type" value="Genomic_DNA"/>
</dbReference>
<evidence type="ECO:0000313" key="2">
    <source>
        <dbReference type="EMBL" id="EFU73133.1"/>
    </source>
</evidence>
<feature type="domain" description="Rifampin ADP-ribosyltransferase" evidence="1">
    <location>
        <begin position="36"/>
        <end position="130"/>
    </location>
</feature>
<dbReference type="InterPro" id="IPR038611">
    <property type="entry name" value="Arr_sf"/>
</dbReference>
<dbReference type="Gene3D" id="3.20.170.40">
    <property type="entry name" value="Rifampin ADP-ribosyltransferase domain"/>
    <property type="match status" value="1"/>
</dbReference>
<dbReference type="Pfam" id="PF12120">
    <property type="entry name" value="Arr-ms"/>
    <property type="match status" value="1"/>
</dbReference>
<gene>
    <name evidence="2" type="primary">arr</name>
    <name evidence="2" type="ORF">HMPREF9088_2031</name>
</gene>
<accession>E6LI41</accession>